<evidence type="ECO:0000313" key="2">
    <source>
        <dbReference type="Proteomes" id="UP001054945"/>
    </source>
</evidence>
<gene>
    <name evidence="1" type="ORF">CEXT_384241</name>
</gene>
<dbReference type="Proteomes" id="UP001054945">
    <property type="component" value="Unassembled WGS sequence"/>
</dbReference>
<proteinExistence type="predicted"/>
<name>A0AAV4QS00_CAEEX</name>
<comment type="caution">
    <text evidence="1">The sequence shown here is derived from an EMBL/GenBank/DDBJ whole genome shotgun (WGS) entry which is preliminary data.</text>
</comment>
<evidence type="ECO:0000313" key="1">
    <source>
        <dbReference type="EMBL" id="GIY10383.1"/>
    </source>
</evidence>
<organism evidence="1 2">
    <name type="scientific">Caerostris extrusa</name>
    <name type="common">Bark spider</name>
    <name type="synonym">Caerostris bankana</name>
    <dbReference type="NCBI Taxonomy" id="172846"/>
    <lineage>
        <taxon>Eukaryota</taxon>
        <taxon>Metazoa</taxon>
        <taxon>Ecdysozoa</taxon>
        <taxon>Arthropoda</taxon>
        <taxon>Chelicerata</taxon>
        <taxon>Arachnida</taxon>
        <taxon>Araneae</taxon>
        <taxon>Araneomorphae</taxon>
        <taxon>Entelegynae</taxon>
        <taxon>Araneoidea</taxon>
        <taxon>Araneidae</taxon>
        <taxon>Caerostris</taxon>
    </lineage>
</organism>
<accession>A0AAV4QS00</accession>
<reference evidence="1 2" key="1">
    <citation type="submission" date="2021-06" db="EMBL/GenBank/DDBJ databases">
        <title>Caerostris extrusa draft genome.</title>
        <authorList>
            <person name="Kono N."/>
            <person name="Arakawa K."/>
        </authorList>
    </citation>
    <scope>NUCLEOTIDE SEQUENCE [LARGE SCALE GENOMIC DNA]</scope>
</reference>
<dbReference type="AlphaFoldDB" id="A0AAV4QS00"/>
<protein>
    <submittedName>
        <fullName evidence="1">Uncharacterized protein</fullName>
    </submittedName>
</protein>
<dbReference type="EMBL" id="BPLR01006514">
    <property type="protein sequence ID" value="GIY10383.1"/>
    <property type="molecule type" value="Genomic_DNA"/>
</dbReference>
<keyword evidence="2" id="KW-1185">Reference proteome</keyword>
<sequence>MDFEIRDEVGIVTDGDCATVMVFEKRDEFGIVPNGDCATVMDFENVMKLGLLIFTSLYVDMHFISVINSLSKLKDFNDEEMSVFS</sequence>